<sequence>MERNPSSSSKPTNNDRAENEETIEEDYWPNIERYFEPICQINRLQVPNLPENQVGEDGRPTNADMMEYPKILPCGHVLGDACLARWMVAAEEEGGEPICPICNRLGP</sequence>
<reference evidence="3" key="2">
    <citation type="submission" date="2023-05" db="EMBL/GenBank/DDBJ databases">
        <authorList>
            <consortium name="Lawrence Berkeley National Laboratory"/>
            <person name="Steindorff A."/>
            <person name="Hensen N."/>
            <person name="Bonometti L."/>
            <person name="Westerberg I."/>
            <person name="Brannstrom I.O."/>
            <person name="Guillou S."/>
            <person name="Cros-Aarteil S."/>
            <person name="Calhoun S."/>
            <person name="Haridas S."/>
            <person name="Kuo A."/>
            <person name="Mondo S."/>
            <person name="Pangilinan J."/>
            <person name="Riley R."/>
            <person name="Labutti K."/>
            <person name="Andreopoulos B."/>
            <person name="Lipzen A."/>
            <person name="Chen C."/>
            <person name="Yanf M."/>
            <person name="Daum C."/>
            <person name="Ng V."/>
            <person name="Clum A."/>
            <person name="Ohm R."/>
            <person name="Martin F."/>
            <person name="Silar P."/>
            <person name="Natvig D."/>
            <person name="Lalanne C."/>
            <person name="Gautier V."/>
            <person name="Ament-Velasquez S.L."/>
            <person name="Kruys A."/>
            <person name="Hutchinson M.I."/>
            <person name="Powell A.J."/>
            <person name="Barry K."/>
            <person name="Miller A.N."/>
            <person name="Grigoriev I.V."/>
            <person name="Debuchy R."/>
            <person name="Gladieux P."/>
            <person name="Thoren M.H."/>
            <person name="Johannesson H."/>
        </authorList>
    </citation>
    <scope>NUCLEOTIDE SEQUENCE</scope>
    <source>
        <strain evidence="3">CBS 731.68</strain>
    </source>
</reference>
<evidence type="ECO:0000256" key="1">
    <source>
        <dbReference type="SAM" id="MobiDB-lite"/>
    </source>
</evidence>
<accession>A0AAN6TS00</accession>
<evidence type="ECO:0000313" key="3">
    <source>
        <dbReference type="EMBL" id="KAK4119584.1"/>
    </source>
</evidence>
<organism evidence="3 4">
    <name type="scientific">Parathielavia appendiculata</name>
    <dbReference type="NCBI Taxonomy" id="2587402"/>
    <lineage>
        <taxon>Eukaryota</taxon>
        <taxon>Fungi</taxon>
        <taxon>Dikarya</taxon>
        <taxon>Ascomycota</taxon>
        <taxon>Pezizomycotina</taxon>
        <taxon>Sordariomycetes</taxon>
        <taxon>Sordariomycetidae</taxon>
        <taxon>Sordariales</taxon>
        <taxon>Chaetomiaceae</taxon>
        <taxon>Parathielavia</taxon>
    </lineage>
</organism>
<dbReference type="InterPro" id="IPR013083">
    <property type="entry name" value="Znf_RING/FYVE/PHD"/>
</dbReference>
<dbReference type="Gene3D" id="3.30.40.10">
    <property type="entry name" value="Zinc/RING finger domain, C3HC4 (zinc finger)"/>
    <property type="match status" value="1"/>
</dbReference>
<protein>
    <recommendedName>
        <fullName evidence="2">RING-type domain-containing protein</fullName>
    </recommendedName>
</protein>
<feature type="compositionally biased region" description="Polar residues" evidence="1">
    <location>
        <begin position="1"/>
        <end position="12"/>
    </location>
</feature>
<evidence type="ECO:0000259" key="2">
    <source>
        <dbReference type="Pfam" id="PF13639"/>
    </source>
</evidence>
<dbReference type="EMBL" id="MU853247">
    <property type="protein sequence ID" value="KAK4119584.1"/>
    <property type="molecule type" value="Genomic_DNA"/>
</dbReference>
<gene>
    <name evidence="3" type="ORF">N657DRAFT_684380</name>
</gene>
<feature type="domain" description="RING-type" evidence="2">
    <location>
        <begin position="67"/>
        <end position="103"/>
    </location>
</feature>
<dbReference type="RefSeq" id="XP_062643357.1">
    <property type="nucleotide sequence ID" value="XM_062796673.1"/>
</dbReference>
<dbReference type="InterPro" id="IPR001841">
    <property type="entry name" value="Znf_RING"/>
</dbReference>
<feature type="region of interest" description="Disordered" evidence="1">
    <location>
        <begin position="1"/>
        <end position="25"/>
    </location>
</feature>
<dbReference type="SUPFAM" id="SSF57850">
    <property type="entry name" value="RING/U-box"/>
    <property type="match status" value="1"/>
</dbReference>
<name>A0AAN6TS00_9PEZI</name>
<dbReference type="AlphaFoldDB" id="A0AAN6TS00"/>
<dbReference type="Pfam" id="PF13639">
    <property type="entry name" value="zf-RING_2"/>
    <property type="match status" value="1"/>
</dbReference>
<dbReference type="Proteomes" id="UP001302602">
    <property type="component" value="Unassembled WGS sequence"/>
</dbReference>
<proteinExistence type="predicted"/>
<keyword evidence="4" id="KW-1185">Reference proteome</keyword>
<reference evidence="3" key="1">
    <citation type="journal article" date="2023" name="Mol. Phylogenet. Evol.">
        <title>Genome-scale phylogeny and comparative genomics of the fungal order Sordariales.</title>
        <authorList>
            <person name="Hensen N."/>
            <person name="Bonometti L."/>
            <person name="Westerberg I."/>
            <person name="Brannstrom I.O."/>
            <person name="Guillou S."/>
            <person name="Cros-Aarteil S."/>
            <person name="Calhoun S."/>
            <person name="Haridas S."/>
            <person name="Kuo A."/>
            <person name="Mondo S."/>
            <person name="Pangilinan J."/>
            <person name="Riley R."/>
            <person name="LaButti K."/>
            <person name="Andreopoulos B."/>
            <person name="Lipzen A."/>
            <person name="Chen C."/>
            <person name="Yan M."/>
            <person name="Daum C."/>
            <person name="Ng V."/>
            <person name="Clum A."/>
            <person name="Steindorff A."/>
            <person name="Ohm R.A."/>
            <person name="Martin F."/>
            <person name="Silar P."/>
            <person name="Natvig D.O."/>
            <person name="Lalanne C."/>
            <person name="Gautier V."/>
            <person name="Ament-Velasquez S.L."/>
            <person name="Kruys A."/>
            <person name="Hutchinson M.I."/>
            <person name="Powell A.J."/>
            <person name="Barry K."/>
            <person name="Miller A.N."/>
            <person name="Grigoriev I.V."/>
            <person name="Debuchy R."/>
            <person name="Gladieux P."/>
            <person name="Hiltunen Thoren M."/>
            <person name="Johannesson H."/>
        </authorList>
    </citation>
    <scope>NUCLEOTIDE SEQUENCE</scope>
    <source>
        <strain evidence="3">CBS 731.68</strain>
    </source>
</reference>
<evidence type="ECO:0000313" key="4">
    <source>
        <dbReference type="Proteomes" id="UP001302602"/>
    </source>
</evidence>
<comment type="caution">
    <text evidence="3">The sequence shown here is derived from an EMBL/GenBank/DDBJ whole genome shotgun (WGS) entry which is preliminary data.</text>
</comment>
<dbReference type="GeneID" id="87833441"/>